<dbReference type="EMBL" id="HACG01022740">
    <property type="protein sequence ID" value="CEK69605.1"/>
    <property type="molecule type" value="Transcribed_RNA"/>
</dbReference>
<feature type="non-terminal residue" evidence="2">
    <location>
        <position position="95"/>
    </location>
</feature>
<reference evidence="2" key="1">
    <citation type="submission" date="2014-12" db="EMBL/GenBank/DDBJ databases">
        <title>Insight into the proteome of Arion vulgaris.</title>
        <authorList>
            <person name="Aradska J."/>
            <person name="Bulat T."/>
            <person name="Smidak R."/>
            <person name="Sarate P."/>
            <person name="Gangsoo J."/>
            <person name="Sialana F."/>
            <person name="Bilban M."/>
            <person name="Lubec G."/>
        </authorList>
    </citation>
    <scope>NUCLEOTIDE SEQUENCE</scope>
    <source>
        <tissue evidence="2">Skin</tissue>
    </source>
</reference>
<accession>A0A0B6ZPG8</accession>
<feature type="non-terminal residue" evidence="2">
    <location>
        <position position="1"/>
    </location>
</feature>
<organism evidence="2">
    <name type="scientific">Arion vulgaris</name>
    <dbReference type="NCBI Taxonomy" id="1028688"/>
    <lineage>
        <taxon>Eukaryota</taxon>
        <taxon>Metazoa</taxon>
        <taxon>Spiralia</taxon>
        <taxon>Lophotrochozoa</taxon>
        <taxon>Mollusca</taxon>
        <taxon>Gastropoda</taxon>
        <taxon>Heterobranchia</taxon>
        <taxon>Euthyneura</taxon>
        <taxon>Panpulmonata</taxon>
        <taxon>Eupulmonata</taxon>
        <taxon>Stylommatophora</taxon>
        <taxon>Helicina</taxon>
        <taxon>Arionoidea</taxon>
        <taxon>Arionidae</taxon>
        <taxon>Arion</taxon>
    </lineage>
</organism>
<gene>
    <name evidence="2" type="primary">ORF70830</name>
</gene>
<evidence type="ECO:0000256" key="1">
    <source>
        <dbReference type="SAM" id="MobiDB-lite"/>
    </source>
</evidence>
<proteinExistence type="predicted"/>
<evidence type="ECO:0000313" key="2">
    <source>
        <dbReference type="EMBL" id="CEK69605.1"/>
    </source>
</evidence>
<dbReference type="AlphaFoldDB" id="A0A0B6ZPG8"/>
<feature type="region of interest" description="Disordered" evidence="1">
    <location>
        <begin position="1"/>
        <end position="35"/>
    </location>
</feature>
<protein>
    <submittedName>
        <fullName evidence="2">Uncharacterized protein</fullName>
    </submittedName>
</protein>
<feature type="compositionally biased region" description="Polar residues" evidence="1">
    <location>
        <begin position="24"/>
        <end position="35"/>
    </location>
</feature>
<name>A0A0B6ZPG8_9EUPU</name>
<sequence length="95" mass="10162">VNPMPTFMSGSKDAGITFDPRLSDANTNQGTAVPGFNGSTGAYTFGNQTYHPSGPAQLSHYGPERLYVPAGAGYRGKHPVRIYYPFNQSIPMPAP</sequence>